<keyword evidence="2" id="KW-0238">DNA-binding</keyword>
<dbReference type="EMBL" id="CP010086">
    <property type="protein sequence ID" value="AJG98166.1"/>
    <property type="molecule type" value="Genomic_DNA"/>
</dbReference>
<dbReference type="Gene3D" id="1.10.10.10">
    <property type="entry name" value="Winged helix-like DNA-binding domain superfamily/Winged helix DNA-binding domain"/>
    <property type="match status" value="1"/>
</dbReference>
<dbReference type="KEGG" id="cbei:LF65_01559"/>
<dbReference type="InterPro" id="IPR018490">
    <property type="entry name" value="cNMP-bd_dom_sf"/>
</dbReference>
<evidence type="ECO:0000256" key="3">
    <source>
        <dbReference type="ARBA" id="ARBA00023163"/>
    </source>
</evidence>
<dbReference type="SUPFAM" id="SSF46785">
    <property type="entry name" value="Winged helix' DNA-binding domain"/>
    <property type="match status" value="1"/>
</dbReference>
<dbReference type="RefSeq" id="WP_041895360.1">
    <property type="nucleotide sequence ID" value="NZ_CP010086.2"/>
</dbReference>
<keyword evidence="3" id="KW-0804">Transcription</keyword>
<evidence type="ECO:0000259" key="4">
    <source>
        <dbReference type="SMART" id="SM00419"/>
    </source>
</evidence>
<reference evidence="6" key="1">
    <citation type="submission" date="2014-12" db="EMBL/GenBank/DDBJ databases">
        <title>Genome sequence of Clostridium beijerinckii strain 59B.</title>
        <authorList>
            <person name="Little G.T."/>
            <person name="Minton N.P."/>
        </authorList>
    </citation>
    <scope>NUCLEOTIDE SEQUENCE [LARGE SCALE GENOMIC DNA]</scope>
    <source>
        <strain evidence="6">59B</strain>
    </source>
</reference>
<organism evidence="5 6">
    <name type="scientific">Clostridium beijerinckii</name>
    <name type="common">Clostridium MP</name>
    <dbReference type="NCBI Taxonomy" id="1520"/>
    <lineage>
        <taxon>Bacteria</taxon>
        <taxon>Bacillati</taxon>
        <taxon>Bacillota</taxon>
        <taxon>Clostridia</taxon>
        <taxon>Eubacteriales</taxon>
        <taxon>Clostridiaceae</taxon>
        <taxon>Clostridium</taxon>
    </lineage>
</organism>
<dbReference type="InterPro" id="IPR014710">
    <property type="entry name" value="RmlC-like_jellyroll"/>
</dbReference>
<evidence type="ECO:0000313" key="6">
    <source>
        <dbReference type="Proteomes" id="UP000031866"/>
    </source>
</evidence>
<dbReference type="SUPFAM" id="SSF51206">
    <property type="entry name" value="cAMP-binding domain-like"/>
    <property type="match status" value="1"/>
</dbReference>
<gene>
    <name evidence="5" type="ORF">LF65_01559</name>
</gene>
<dbReference type="Proteomes" id="UP000031866">
    <property type="component" value="Chromosome"/>
</dbReference>
<keyword evidence="1" id="KW-0805">Transcription regulation</keyword>
<accession>A0A0B5QIZ9</accession>
<dbReference type="Gene3D" id="2.60.120.10">
    <property type="entry name" value="Jelly Rolls"/>
    <property type="match status" value="1"/>
</dbReference>
<dbReference type="InterPro" id="IPR000595">
    <property type="entry name" value="cNMP-bd_dom"/>
</dbReference>
<sequence>MNNRIEISSGNRLEYIKSLYKVYPVLYEINKKNNEVINEQANFKTLYADEYVEATEKACKGILFVIKGIIKIQKINKNGEETNLYNISQGEFCHEALSCLSDLESLNITGKAIQDSKVCIIPFEVVKKYFISDNDFLLYIYKDLYNKFNTIIGNKEEIIHESLETRLIKLLISKKSKIIYATHSELAFEIDSVREVISRKLKNLEKLGYIKLERGKIIILKDLNKILKDNLEMRN</sequence>
<dbReference type="Pfam" id="PF00027">
    <property type="entry name" value="cNMP_binding"/>
    <property type="match status" value="1"/>
</dbReference>
<dbReference type="GO" id="GO:0003677">
    <property type="term" value="F:DNA binding"/>
    <property type="evidence" value="ECO:0007669"/>
    <property type="project" value="UniProtKB-KW"/>
</dbReference>
<dbReference type="InterPro" id="IPR012318">
    <property type="entry name" value="HTH_CRP"/>
</dbReference>
<evidence type="ECO:0000256" key="1">
    <source>
        <dbReference type="ARBA" id="ARBA00023015"/>
    </source>
</evidence>
<dbReference type="AlphaFoldDB" id="A0A0B5QIZ9"/>
<dbReference type="OrthoDB" id="9776746at2"/>
<evidence type="ECO:0000313" key="5">
    <source>
        <dbReference type="EMBL" id="AJG98166.1"/>
    </source>
</evidence>
<protein>
    <submittedName>
        <fullName evidence="5">Crp/Fnr family transcriptional regulator</fullName>
    </submittedName>
</protein>
<proteinExistence type="predicted"/>
<dbReference type="Pfam" id="PF13545">
    <property type="entry name" value="HTH_Crp_2"/>
    <property type="match status" value="1"/>
</dbReference>
<dbReference type="STRING" id="1520.LF65_01559"/>
<dbReference type="InterPro" id="IPR036388">
    <property type="entry name" value="WH-like_DNA-bd_sf"/>
</dbReference>
<name>A0A0B5QIZ9_CLOBE</name>
<dbReference type="GO" id="GO:0006355">
    <property type="term" value="P:regulation of DNA-templated transcription"/>
    <property type="evidence" value="ECO:0007669"/>
    <property type="project" value="InterPro"/>
</dbReference>
<evidence type="ECO:0000256" key="2">
    <source>
        <dbReference type="ARBA" id="ARBA00023125"/>
    </source>
</evidence>
<dbReference type="SMART" id="SM00419">
    <property type="entry name" value="HTH_CRP"/>
    <property type="match status" value="1"/>
</dbReference>
<feature type="domain" description="HTH crp-type" evidence="4">
    <location>
        <begin position="173"/>
        <end position="221"/>
    </location>
</feature>
<dbReference type="InterPro" id="IPR036390">
    <property type="entry name" value="WH_DNA-bd_sf"/>
</dbReference>